<dbReference type="AlphaFoldDB" id="B4U4R3"/>
<feature type="transmembrane region" description="Helical" evidence="6">
    <location>
        <begin position="142"/>
        <end position="160"/>
    </location>
</feature>
<dbReference type="PANTHER" id="PTHR23291">
    <property type="entry name" value="BAX INHIBITOR-RELATED"/>
    <property type="match status" value="1"/>
</dbReference>
<dbReference type="CDD" id="cd10432">
    <property type="entry name" value="BI-1-like_bacterial"/>
    <property type="match status" value="1"/>
</dbReference>
<protein>
    <submittedName>
        <fullName evidence="7">Integral membrane protein</fullName>
    </submittedName>
</protein>
<evidence type="ECO:0000256" key="3">
    <source>
        <dbReference type="ARBA" id="ARBA00022692"/>
    </source>
</evidence>
<keyword evidence="3 6" id="KW-0812">Transmembrane</keyword>
<feature type="transmembrane region" description="Helical" evidence="6">
    <location>
        <begin position="166"/>
        <end position="182"/>
    </location>
</feature>
<feature type="transmembrane region" description="Helical" evidence="6">
    <location>
        <begin position="57"/>
        <end position="77"/>
    </location>
</feature>
<comment type="similarity">
    <text evidence="2 6">Belongs to the BI1 family.</text>
</comment>
<feature type="transmembrane region" description="Helical" evidence="6">
    <location>
        <begin position="203"/>
        <end position="226"/>
    </location>
</feature>
<sequence length="230" mass="24854">MMNDNVIYTQSDAGLSHFFAKVYSLVGMGVGLSAFVSYLMLFPFRQNLVSIILDHPMVYYGAAIVELVLVFVASGAARRNTPAALPLFLVYSALNGFTLSFIIAAYAQTTVLQAFISSAAVFFAMSLLGVKVKRDLSGIRKAMFAALIGIIVASLVNLFIGSDLMSYVISLISVLIFSGLIASDNQMIKQVYQASNGQAGDGWAVAMALSLYLDFINLFISLLRLLGRND</sequence>
<name>B4U4R3_STREM</name>
<dbReference type="InterPro" id="IPR006214">
    <property type="entry name" value="Bax_inhibitor_1-related"/>
</dbReference>
<evidence type="ECO:0000256" key="1">
    <source>
        <dbReference type="ARBA" id="ARBA00004141"/>
    </source>
</evidence>
<dbReference type="Proteomes" id="UP000001873">
    <property type="component" value="Chromosome"/>
</dbReference>
<reference evidence="7 8" key="1">
    <citation type="journal article" date="2008" name="PLoS ONE">
        <title>Genome sequence of a lancefield group C Streptococcus zooepidemicus strain causing epidemic nephritis: new information about an old disease.</title>
        <authorList>
            <person name="Beres S.B."/>
            <person name="Sesso R."/>
            <person name="Pinto S.W.L."/>
            <person name="Hoe N.P."/>
            <person name="Porcella S.F."/>
            <person name="Deleo F.R."/>
            <person name="Musser J.M."/>
        </authorList>
    </citation>
    <scope>NUCLEOTIDE SEQUENCE [LARGE SCALE GENOMIC DNA]</scope>
    <source>
        <strain evidence="7 8">MGCS10565</strain>
    </source>
</reference>
<evidence type="ECO:0000256" key="6">
    <source>
        <dbReference type="RuleBase" id="RU004379"/>
    </source>
</evidence>
<feature type="transmembrane region" description="Helical" evidence="6">
    <location>
        <begin position="112"/>
        <end position="130"/>
    </location>
</feature>
<feature type="transmembrane region" description="Helical" evidence="6">
    <location>
        <begin position="22"/>
        <end position="45"/>
    </location>
</feature>
<keyword evidence="4 6" id="KW-1133">Transmembrane helix</keyword>
<dbReference type="HOGENOM" id="CLU_058671_1_2_9"/>
<accession>B4U4R3</accession>
<evidence type="ECO:0000256" key="5">
    <source>
        <dbReference type="ARBA" id="ARBA00023136"/>
    </source>
</evidence>
<keyword evidence="5 6" id="KW-0472">Membrane</keyword>
<feature type="transmembrane region" description="Helical" evidence="6">
    <location>
        <begin position="84"/>
        <end position="106"/>
    </location>
</feature>
<proteinExistence type="inferred from homology"/>
<dbReference type="EMBL" id="CP001129">
    <property type="protein sequence ID" value="ACG62980.1"/>
    <property type="molecule type" value="Genomic_DNA"/>
</dbReference>
<dbReference type="Pfam" id="PF01027">
    <property type="entry name" value="Bax1-I"/>
    <property type="match status" value="1"/>
</dbReference>
<dbReference type="PANTHER" id="PTHR23291:SF50">
    <property type="entry name" value="PROTEIN LIFEGUARD 4"/>
    <property type="match status" value="1"/>
</dbReference>
<evidence type="ECO:0000313" key="8">
    <source>
        <dbReference type="Proteomes" id="UP000001873"/>
    </source>
</evidence>
<dbReference type="GO" id="GO:0005886">
    <property type="term" value="C:plasma membrane"/>
    <property type="evidence" value="ECO:0007669"/>
    <property type="project" value="TreeGrafter"/>
</dbReference>
<dbReference type="KEGG" id="sez:Sez_1649"/>
<organism evidence="7 8">
    <name type="scientific">Streptococcus equi subsp. zooepidemicus (strain MGCS10565)</name>
    <dbReference type="NCBI Taxonomy" id="552526"/>
    <lineage>
        <taxon>Bacteria</taxon>
        <taxon>Bacillati</taxon>
        <taxon>Bacillota</taxon>
        <taxon>Bacilli</taxon>
        <taxon>Lactobacillales</taxon>
        <taxon>Streptococcaceae</taxon>
        <taxon>Streptococcus</taxon>
    </lineage>
</organism>
<evidence type="ECO:0000313" key="7">
    <source>
        <dbReference type="EMBL" id="ACG62980.1"/>
    </source>
</evidence>
<evidence type="ECO:0000256" key="2">
    <source>
        <dbReference type="ARBA" id="ARBA00010350"/>
    </source>
</evidence>
<gene>
    <name evidence="7" type="ordered locus">Sez_1649</name>
</gene>
<comment type="subcellular location">
    <subcellularLocation>
        <location evidence="1">Membrane</location>
        <topology evidence="1">Multi-pass membrane protein</topology>
    </subcellularLocation>
</comment>
<evidence type="ECO:0000256" key="4">
    <source>
        <dbReference type="ARBA" id="ARBA00022989"/>
    </source>
</evidence>